<dbReference type="RefSeq" id="WP_110572804.1">
    <property type="nucleotide sequence ID" value="NZ_PIPV01000001.1"/>
</dbReference>
<proteinExistence type="inferred from homology"/>
<organism evidence="4 5">
    <name type="scientific">Idiomarina fontislapidosi</name>
    <dbReference type="NCBI Taxonomy" id="263723"/>
    <lineage>
        <taxon>Bacteria</taxon>
        <taxon>Pseudomonadati</taxon>
        <taxon>Pseudomonadota</taxon>
        <taxon>Gammaproteobacteria</taxon>
        <taxon>Alteromonadales</taxon>
        <taxon>Idiomarinaceae</taxon>
        <taxon>Idiomarina</taxon>
    </lineage>
</organism>
<dbReference type="PANTHER" id="PTHR38772">
    <property type="match status" value="1"/>
</dbReference>
<dbReference type="Pfam" id="PF04245">
    <property type="entry name" value="NA37"/>
    <property type="match status" value="1"/>
</dbReference>
<comment type="caution">
    <text evidence="4">The sequence shown here is derived from an EMBL/GenBank/DDBJ whole genome shotgun (WGS) entry which is preliminary data.</text>
</comment>
<comment type="similarity">
    <text evidence="2">Belongs to the YejK family.</text>
</comment>
<reference evidence="5" key="1">
    <citation type="journal article" date="2018" name="Front. Microbiol.">
        <title>Genome-Based Analysis Reveals the Taxonomy and Diversity of the Family Idiomarinaceae.</title>
        <authorList>
            <person name="Liu Y."/>
            <person name="Lai Q."/>
            <person name="Shao Z."/>
        </authorList>
    </citation>
    <scope>NUCLEOTIDE SEQUENCE [LARGE SCALE GENOMIC DNA]</scope>
    <source>
        <strain evidence="5">F23</strain>
    </source>
</reference>
<evidence type="ECO:0000313" key="5">
    <source>
        <dbReference type="Proteomes" id="UP000287330"/>
    </source>
</evidence>
<evidence type="ECO:0000256" key="3">
    <source>
        <dbReference type="ARBA" id="ARBA00022490"/>
    </source>
</evidence>
<dbReference type="EMBL" id="PIPV01000001">
    <property type="protein sequence ID" value="RUO58469.1"/>
    <property type="molecule type" value="Genomic_DNA"/>
</dbReference>
<dbReference type="PANTHER" id="PTHR38772:SF1">
    <property type="entry name" value="NUCLEOID-ASSOCIATED PROTEIN YEJK"/>
    <property type="match status" value="1"/>
</dbReference>
<dbReference type="NCBIfam" id="NF001557">
    <property type="entry name" value="PRK00378.1"/>
    <property type="match status" value="1"/>
</dbReference>
<keyword evidence="5" id="KW-1185">Reference proteome</keyword>
<name>A0A432YBW9_9GAMM</name>
<dbReference type="OrthoDB" id="9131762at2"/>
<dbReference type="AlphaFoldDB" id="A0A432YBW9"/>
<comment type="subcellular location">
    <subcellularLocation>
        <location evidence="1">Cytoplasm</location>
        <location evidence="1">Nucleoid</location>
    </subcellularLocation>
</comment>
<sequence length="348" mass="39703">MQLAIENSIIHQFYSHDDQIGLRLAPEPLSDDEQLHELLEELTTVYTSKPAKGYASFLTEADEAEEVSDFPVLLKQWQGQQLEFVELSQRAAKLLLEQLQNYQMLEAGFLLVTRYQHLTTDYLLVAFLPVKVGVTINPNLAVDRSSQLDISKVQLAARIDLTEWQTDAESQRYISFIKGRAGRKVSDFFLDFLGCTERLDAKSQTKRLVDAVTEFGKQAELAPEQRQSLNAVAYEYCDQQWKQGEDVKVKDLSEHFSQAQPTERSFEEFTQALTQEDKPALDESFPTDRSTLRKLVKFQGQGGGVSVAFDHTQLGERIEYDPETDKLTIHGTPPNLRDQLRRYFGIDS</sequence>
<evidence type="ECO:0000256" key="1">
    <source>
        <dbReference type="ARBA" id="ARBA00004453"/>
    </source>
</evidence>
<evidence type="ECO:0000256" key="2">
    <source>
        <dbReference type="ARBA" id="ARBA00009035"/>
    </source>
</evidence>
<evidence type="ECO:0000313" key="4">
    <source>
        <dbReference type="EMBL" id="RUO58469.1"/>
    </source>
</evidence>
<gene>
    <name evidence="4" type="ORF">CWE25_02450</name>
</gene>
<dbReference type="Proteomes" id="UP000287330">
    <property type="component" value="Unassembled WGS sequence"/>
</dbReference>
<dbReference type="GO" id="GO:0043590">
    <property type="term" value="C:bacterial nucleoid"/>
    <property type="evidence" value="ECO:0007669"/>
    <property type="project" value="TreeGrafter"/>
</dbReference>
<accession>A0A432YBW9</accession>
<dbReference type="GO" id="GO:0003727">
    <property type="term" value="F:single-stranded RNA binding"/>
    <property type="evidence" value="ECO:0007669"/>
    <property type="project" value="TreeGrafter"/>
</dbReference>
<dbReference type="InterPro" id="IPR007358">
    <property type="entry name" value="Nucleoid_associated_NdpA"/>
</dbReference>
<keyword evidence="3" id="KW-0963">Cytoplasm</keyword>
<protein>
    <submittedName>
        <fullName evidence="4">Nucleoid-associated protein YejK</fullName>
    </submittedName>
</protein>
<dbReference type="GO" id="GO:0003690">
    <property type="term" value="F:double-stranded DNA binding"/>
    <property type="evidence" value="ECO:0007669"/>
    <property type="project" value="TreeGrafter"/>
</dbReference>